<dbReference type="EnsemblMetazoa" id="RPRC014165-RA">
    <property type="protein sequence ID" value="RPRC014165-PA"/>
    <property type="gene ID" value="RPRC014165"/>
</dbReference>
<dbReference type="EMBL" id="ACPB03021016">
    <property type="status" value="NOT_ANNOTATED_CDS"/>
    <property type="molecule type" value="Genomic_DNA"/>
</dbReference>
<dbReference type="VEuPathDB" id="VectorBase:RPRC014165"/>
<evidence type="ECO:0000313" key="1">
    <source>
        <dbReference type="EnsemblMetazoa" id="RPRC014165-PA"/>
    </source>
</evidence>
<dbReference type="Proteomes" id="UP000015103">
    <property type="component" value="Unassembled WGS sequence"/>
</dbReference>
<protein>
    <submittedName>
        <fullName evidence="1">Uncharacterized protein</fullName>
    </submittedName>
</protein>
<dbReference type="InParanoid" id="T1ICZ5"/>
<evidence type="ECO:0000313" key="2">
    <source>
        <dbReference type="Proteomes" id="UP000015103"/>
    </source>
</evidence>
<dbReference type="eggNOG" id="KOG4291">
    <property type="taxonomic scope" value="Eukaryota"/>
</dbReference>
<accession>T1ICZ5</accession>
<dbReference type="EMBL" id="ACPB03021019">
    <property type="status" value="NOT_ANNOTATED_CDS"/>
    <property type="molecule type" value="Genomic_DNA"/>
</dbReference>
<name>T1ICZ5_RHOPR</name>
<dbReference type="AlphaFoldDB" id="T1ICZ5"/>
<dbReference type="EMBL" id="ACPB03021018">
    <property type="status" value="NOT_ANNOTATED_CDS"/>
    <property type="molecule type" value="Genomic_DNA"/>
</dbReference>
<dbReference type="HOGENOM" id="CLU_2925459_0_0_1"/>
<organism evidence="1 2">
    <name type="scientific">Rhodnius prolixus</name>
    <name type="common">Triatomid bug</name>
    <dbReference type="NCBI Taxonomy" id="13249"/>
    <lineage>
        <taxon>Eukaryota</taxon>
        <taxon>Metazoa</taxon>
        <taxon>Ecdysozoa</taxon>
        <taxon>Arthropoda</taxon>
        <taxon>Hexapoda</taxon>
        <taxon>Insecta</taxon>
        <taxon>Pterygota</taxon>
        <taxon>Neoptera</taxon>
        <taxon>Paraneoptera</taxon>
        <taxon>Hemiptera</taxon>
        <taxon>Heteroptera</taxon>
        <taxon>Panheteroptera</taxon>
        <taxon>Cimicomorpha</taxon>
        <taxon>Reduviidae</taxon>
        <taxon>Triatominae</taxon>
        <taxon>Rhodnius</taxon>
    </lineage>
</organism>
<dbReference type="EMBL" id="ACPB03021017">
    <property type="status" value="NOT_ANNOTATED_CDS"/>
    <property type="molecule type" value="Genomic_DNA"/>
</dbReference>
<keyword evidence="2" id="KW-1185">Reference proteome</keyword>
<proteinExistence type="predicted"/>
<reference evidence="1" key="1">
    <citation type="submission" date="2015-05" db="UniProtKB">
        <authorList>
            <consortium name="EnsemblMetazoa"/>
        </authorList>
    </citation>
    <scope>IDENTIFICATION</scope>
</reference>
<sequence length="61" mass="7422">MYEKARDNSSYVIEVRLRPKEAQWRYRLDVFADGKRRYFDRPSLRVQHFKASGGRLRLFGE</sequence>